<dbReference type="OrthoDB" id="341208at2"/>
<reference evidence="9 10" key="1">
    <citation type="submission" date="2017-10" db="EMBL/GenBank/DDBJ databases">
        <authorList>
            <person name="Banno H."/>
            <person name="Chua N.-H."/>
        </authorList>
    </citation>
    <scope>NUCLEOTIDE SEQUENCE [LARGE SCALE GENOMIC DNA]</scope>
    <source>
        <strain evidence="9 10">YW11</strain>
    </source>
</reference>
<dbReference type="Gene3D" id="3.30.450.40">
    <property type="match status" value="1"/>
</dbReference>
<evidence type="ECO:0000256" key="3">
    <source>
        <dbReference type="ARBA" id="ARBA00022553"/>
    </source>
</evidence>
<organism evidence="9 10">
    <name type="scientific">Teichococcus rhizosphaerae</name>
    <dbReference type="NCBI Taxonomy" id="1335062"/>
    <lineage>
        <taxon>Bacteria</taxon>
        <taxon>Pseudomonadati</taxon>
        <taxon>Pseudomonadota</taxon>
        <taxon>Alphaproteobacteria</taxon>
        <taxon>Acetobacterales</taxon>
        <taxon>Roseomonadaceae</taxon>
        <taxon>Roseomonas</taxon>
    </lineage>
</organism>
<feature type="domain" description="PAS" evidence="8">
    <location>
        <begin position="39"/>
        <end position="92"/>
    </location>
</feature>
<dbReference type="Gene3D" id="3.30.565.10">
    <property type="entry name" value="Histidine kinase-like ATPase, C-terminal domain"/>
    <property type="match status" value="1"/>
</dbReference>
<protein>
    <recommendedName>
        <fullName evidence="2">histidine kinase</fullName>
        <ecNumber evidence="2">2.7.13.3</ecNumber>
    </recommendedName>
</protein>
<keyword evidence="6" id="KW-0418">Kinase</keyword>
<keyword evidence="5" id="KW-0547">Nucleotide-binding</keyword>
<comment type="catalytic activity">
    <reaction evidence="1">
        <text>ATP + protein L-histidine = ADP + protein N-phospho-L-histidine.</text>
        <dbReference type="EC" id="2.7.13.3"/>
    </reaction>
</comment>
<comment type="caution">
    <text evidence="9">The sequence shown here is derived from an EMBL/GenBank/DDBJ whole genome shotgun (WGS) entry which is preliminary data.</text>
</comment>
<evidence type="ECO:0000256" key="6">
    <source>
        <dbReference type="ARBA" id="ARBA00022777"/>
    </source>
</evidence>
<dbReference type="InterPro" id="IPR035965">
    <property type="entry name" value="PAS-like_dom_sf"/>
</dbReference>
<dbReference type="GO" id="GO:0004673">
    <property type="term" value="F:protein histidine kinase activity"/>
    <property type="evidence" value="ECO:0007669"/>
    <property type="project" value="UniProtKB-EC"/>
</dbReference>
<dbReference type="PANTHER" id="PTHR41523:SF7">
    <property type="entry name" value="HISTIDINE KINASE"/>
    <property type="match status" value="1"/>
</dbReference>
<evidence type="ECO:0000259" key="8">
    <source>
        <dbReference type="PROSITE" id="PS50112"/>
    </source>
</evidence>
<dbReference type="GO" id="GO:0005524">
    <property type="term" value="F:ATP binding"/>
    <property type="evidence" value="ECO:0007669"/>
    <property type="project" value="UniProtKB-KW"/>
</dbReference>
<dbReference type="SUPFAM" id="SSF55785">
    <property type="entry name" value="PYP-like sensor domain (PAS domain)"/>
    <property type="match status" value="2"/>
</dbReference>
<evidence type="ECO:0000256" key="1">
    <source>
        <dbReference type="ARBA" id="ARBA00000085"/>
    </source>
</evidence>
<dbReference type="Pfam" id="PF07536">
    <property type="entry name" value="HWE_HK"/>
    <property type="match status" value="1"/>
</dbReference>
<dbReference type="InterPro" id="IPR013656">
    <property type="entry name" value="PAS_4"/>
</dbReference>
<dbReference type="SMART" id="SM00091">
    <property type="entry name" value="PAS"/>
    <property type="match status" value="2"/>
</dbReference>
<evidence type="ECO:0000256" key="2">
    <source>
        <dbReference type="ARBA" id="ARBA00012438"/>
    </source>
</evidence>
<dbReference type="EMBL" id="PDNU01000005">
    <property type="protein sequence ID" value="PHK96046.1"/>
    <property type="molecule type" value="Genomic_DNA"/>
</dbReference>
<dbReference type="RefSeq" id="WP_099094533.1">
    <property type="nucleotide sequence ID" value="NZ_PDNU01000005.1"/>
</dbReference>
<dbReference type="InterPro" id="IPR003018">
    <property type="entry name" value="GAF"/>
</dbReference>
<evidence type="ECO:0000313" key="10">
    <source>
        <dbReference type="Proteomes" id="UP000223527"/>
    </source>
</evidence>
<dbReference type="Proteomes" id="UP000223527">
    <property type="component" value="Unassembled WGS sequence"/>
</dbReference>
<evidence type="ECO:0000256" key="5">
    <source>
        <dbReference type="ARBA" id="ARBA00022741"/>
    </source>
</evidence>
<keyword evidence="4" id="KW-0808">Transferase</keyword>
<dbReference type="InterPro" id="IPR036890">
    <property type="entry name" value="HATPase_C_sf"/>
</dbReference>
<feature type="domain" description="PAS" evidence="8">
    <location>
        <begin position="145"/>
        <end position="216"/>
    </location>
</feature>
<dbReference type="AlphaFoldDB" id="A0A2C7AFW6"/>
<dbReference type="Pfam" id="PF08448">
    <property type="entry name" value="PAS_4"/>
    <property type="match status" value="2"/>
</dbReference>
<dbReference type="InterPro" id="IPR011102">
    <property type="entry name" value="Sig_transdc_His_kinase_HWE"/>
</dbReference>
<dbReference type="InterPro" id="IPR000014">
    <property type="entry name" value="PAS"/>
</dbReference>
<evidence type="ECO:0000256" key="7">
    <source>
        <dbReference type="ARBA" id="ARBA00022840"/>
    </source>
</evidence>
<dbReference type="CDD" id="cd00130">
    <property type="entry name" value="PAS"/>
    <property type="match status" value="2"/>
</dbReference>
<keyword evidence="7" id="KW-0067">ATP-binding</keyword>
<evidence type="ECO:0000313" key="9">
    <source>
        <dbReference type="EMBL" id="PHK96046.1"/>
    </source>
</evidence>
<dbReference type="Gene3D" id="3.30.450.20">
    <property type="entry name" value="PAS domain"/>
    <property type="match status" value="2"/>
</dbReference>
<keyword evidence="10" id="KW-1185">Reference proteome</keyword>
<dbReference type="NCBIfam" id="TIGR00229">
    <property type="entry name" value="sensory_box"/>
    <property type="match status" value="2"/>
</dbReference>
<evidence type="ECO:0000256" key="4">
    <source>
        <dbReference type="ARBA" id="ARBA00022679"/>
    </source>
</evidence>
<dbReference type="SUPFAM" id="SSF55781">
    <property type="entry name" value="GAF domain-like"/>
    <property type="match status" value="1"/>
</dbReference>
<dbReference type="Pfam" id="PF01590">
    <property type="entry name" value="GAF"/>
    <property type="match status" value="1"/>
</dbReference>
<dbReference type="SMART" id="SM00911">
    <property type="entry name" value="HWE_HK"/>
    <property type="match status" value="1"/>
</dbReference>
<gene>
    <name evidence="9" type="ORF">CR162_05480</name>
</gene>
<dbReference type="PANTHER" id="PTHR41523">
    <property type="entry name" value="TWO-COMPONENT SYSTEM SENSOR PROTEIN"/>
    <property type="match status" value="1"/>
</dbReference>
<dbReference type="InterPro" id="IPR029016">
    <property type="entry name" value="GAF-like_dom_sf"/>
</dbReference>
<proteinExistence type="predicted"/>
<dbReference type="SMART" id="SM00065">
    <property type="entry name" value="GAF"/>
    <property type="match status" value="1"/>
</dbReference>
<dbReference type="EC" id="2.7.13.3" evidence="2"/>
<accession>A0A2C7AFW6</accession>
<sequence>MVGDPITSGTGGRFRGGLESIILDSERLRFGAAPGVQQLDREGRFLTVSTPLAQLCGWTEQELAGRRFWELAAEDDDRRLLEDRFRAMIRGEVPGFVAKCGHARKEGGQFWAGLRAFAAPGANGGIVGAVYIIEDDTHDREAADAARQLAELVEQSTDFIGIARLDLSIVFINPAGLRLVGLESLDAARAKRVPDYFPEQERDFVSATLVPAVHENGFWQGEQTFRNFSTGEMIPVWCNTFLLRDAQGRITGYGTATRDLRELHKNEGWLIALLQLGDQLRDLHSPAQIAVAAAEMIGRLLGATRAGYAVIAMNDTVHVERDWTDGTVASIAGTWHLPTYWNLARLAEEPPDIIAVSDVAADPRAAPHAASYAAISTQALLLVPVMVKKGSISFLFVHDSLPREWSSDEISFARGAAERAWGAMERAAAELRQTLMTRELNHRVKNTLAVVQAIALQTVRSTTDLASFGPSFQARLIALARAHDLLTQADWQGVCLSEVLQAGLATGGNIQVDLQDCPDDDILPSAQALSLTMALHELLTNAVKHGALSAPGGSVSVTCRMEADGTARIVEWTERGGPRLQGAPARKGFGMRLLGRGLAAQSGMVVRMDFRPEGLHCVLHLPRLALPPAAA</sequence>
<dbReference type="SUPFAM" id="SSF55874">
    <property type="entry name" value="ATPase domain of HSP90 chaperone/DNA topoisomerase II/histidine kinase"/>
    <property type="match status" value="1"/>
</dbReference>
<keyword evidence="3" id="KW-0597">Phosphoprotein</keyword>
<name>A0A2C7AFW6_9PROT</name>
<dbReference type="PROSITE" id="PS50112">
    <property type="entry name" value="PAS"/>
    <property type="match status" value="2"/>
</dbReference>